<keyword evidence="4 6" id="KW-1133">Transmembrane helix</keyword>
<comment type="similarity">
    <text evidence="2">Belongs to the UPF0057 (PMP3) family.</text>
</comment>
<dbReference type="Pfam" id="PF06966">
    <property type="entry name" value="DUF1295"/>
    <property type="match status" value="1"/>
</dbReference>
<comment type="caution">
    <text evidence="8">The sequence shown here is derived from an EMBL/GenBank/DDBJ whole genome shotgun (WGS) entry which is preliminary data.</text>
</comment>
<reference evidence="10 11" key="2">
    <citation type="submission" date="2018-07" db="EMBL/GenBank/DDBJ databases">
        <title>Genome sequencing of oomycete isolates from Chile give support for New Zealand origin for Phytophthora kernoviae and make available the first Nothophytophthora sp. genome.</title>
        <authorList>
            <person name="Studholme D.J."/>
            <person name="Sanfuentes E."/>
            <person name="Panda P."/>
            <person name="Hill R."/>
            <person name="Sambles C."/>
            <person name="Grant M."/>
            <person name="Williams N.M."/>
            <person name="Mcdougal R.L."/>
        </authorList>
    </citation>
    <scope>NUCLEOTIDE SEQUENCE [LARGE SCALE GENOMIC DNA]</scope>
    <source>
        <strain evidence="8">Chile2</strain>
        <strain evidence="9">Chile4</strain>
    </source>
</reference>
<evidence type="ECO:0000313" key="9">
    <source>
        <dbReference type="EMBL" id="RLN74679.1"/>
    </source>
</evidence>
<dbReference type="Gene3D" id="1.20.120.1630">
    <property type="match status" value="1"/>
</dbReference>
<organism evidence="8 11">
    <name type="scientific">Phytophthora kernoviae</name>
    <dbReference type="NCBI Taxonomy" id="325452"/>
    <lineage>
        <taxon>Eukaryota</taxon>
        <taxon>Sar</taxon>
        <taxon>Stramenopiles</taxon>
        <taxon>Oomycota</taxon>
        <taxon>Peronosporomycetes</taxon>
        <taxon>Peronosporales</taxon>
        <taxon>Peronosporaceae</taxon>
        <taxon>Phytophthora</taxon>
    </lineage>
</organism>
<evidence type="ECO:0000313" key="8">
    <source>
        <dbReference type="EMBL" id="RLN06032.1"/>
    </source>
</evidence>
<evidence type="ECO:0000256" key="3">
    <source>
        <dbReference type="ARBA" id="ARBA00022692"/>
    </source>
</evidence>
<dbReference type="PANTHER" id="PTHR32251">
    <property type="entry name" value="3-OXO-5-ALPHA-STEROID 4-DEHYDROGENASE"/>
    <property type="match status" value="1"/>
</dbReference>
<evidence type="ECO:0000256" key="5">
    <source>
        <dbReference type="ARBA" id="ARBA00023136"/>
    </source>
</evidence>
<dbReference type="Pfam" id="PF01679">
    <property type="entry name" value="Pmp3"/>
    <property type="match status" value="1"/>
</dbReference>
<proteinExistence type="inferred from homology"/>
<feature type="transmembrane region" description="Helical" evidence="6">
    <location>
        <begin position="32"/>
        <end position="55"/>
    </location>
</feature>
<dbReference type="PROSITE" id="PS01309">
    <property type="entry name" value="UPF0057"/>
    <property type="match status" value="1"/>
</dbReference>
<dbReference type="Proteomes" id="UP000285883">
    <property type="component" value="Unassembled WGS sequence"/>
</dbReference>
<dbReference type="EMBL" id="JPWU03000811">
    <property type="protein sequence ID" value="KAG2506630.1"/>
    <property type="molecule type" value="Genomic_DNA"/>
</dbReference>
<dbReference type="InterPro" id="IPR010721">
    <property type="entry name" value="UstE-like"/>
</dbReference>
<feature type="transmembrane region" description="Helical" evidence="6">
    <location>
        <begin position="138"/>
        <end position="157"/>
    </location>
</feature>
<dbReference type="Proteomes" id="UP000792063">
    <property type="component" value="Unassembled WGS sequence"/>
</dbReference>
<sequence>MAITCGDCPRLLCSILLPPLGVFFQVGCTKDLAINVLLTLLGYIPGIIHAVYILVKDSIHSTSPLLYLTTSVMDEPLVSGGVMLLICLGVTVFMQCSFFAIAFTCQFDKVTDLAGALNFIVLALLSLVMQGVYDTRAVVVTCLQVAWAVRLGSFLFVRVLKRGRDARFDEMRANCMAFFVFWVFQILWVFIVSLPVVLVNSCGKQVDDSFGEARDVVGIVLWGLGMALEYAADASKSAFNDDSSNKDKLLCSGVWKYSRHPNYFGEILCWVGVTTVASANFASNGSETWFYYVSAISPAFTFFVLMFLSGVPLAEDRYDDRFGLDPDYLEYKRSTSPLIIFPPQIYRQLPAPMKRWCFLELDLYSRKLRELEKVPPTSYQTIS</sequence>
<evidence type="ECO:0000313" key="7">
    <source>
        <dbReference type="EMBL" id="KAG2506630.1"/>
    </source>
</evidence>
<keyword evidence="10" id="KW-1185">Reference proteome</keyword>
<keyword evidence="5 6" id="KW-0472">Membrane</keyword>
<dbReference type="InterPro" id="IPR000612">
    <property type="entry name" value="PMP3"/>
</dbReference>
<dbReference type="PANTHER" id="PTHR32251:SF15">
    <property type="entry name" value="3-OXO-5-ALPHA-STEROID 4-DEHYDROGENASE (DUF1295)"/>
    <property type="match status" value="1"/>
</dbReference>
<evidence type="ECO:0000256" key="1">
    <source>
        <dbReference type="ARBA" id="ARBA00004370"/>
    </source>
</evidence>
<feature type="transmembrane region" description="Helical" evidence="6">
    <location>
        <begin position="289"/>
        <end position="311"/>
    </location>
</feature>
<reference evidence="7" key="3">
    <citation type="submission" date="2020-06" db="EMBL/GenBank/DDBJ databases">
        <authorList>
            <person name="Studholme D.J."/>
        </authorList>
    </citation>
    <scope>NUCLEOTIDE SEQUENCE</scope>
    <source>
        <strain evidence="7">NZFS 3630</strain>
    </source>
</reference>
<keyword evidence="3 6" id="KW-0812">Transmembrane</keyword>
<feature type="transmembrane region" description="Helical" evidence="6">
    <location>
        <begin position="177"/>
        <end position="196"/>
    </location>
</feature>
<dbReference type="EMBL" id="MBDN02000522">
    <property type="protein sequence ID" value="RLN74679.1"/>
    <property type="molecule type" value="Genomic_DNA"/>
</dbReference>
<dbReference type="AlphaFoldDB" id="A0A3R7IFL6"/>
<dbReference type="PROSITE" id="PS50244">
    <property type="entry name" value="S5A_REDUCTASE"/>
    <property type="match status" value="1"/>
</dbReference>
<dbReference type="GO" id="GO:0016020">
    <property type="term" value="C:membrane"/>
    <property type="evidence" value="ECO:0007669"/>
    <property type="project" value="UniProtKB-SubCell"/>
</dbReference>
<evidence type="ECO:0000313" key="10">
    <source>
        <dbReference type="Proteomes" id="UP000285624"/>
    </source>
</evidence>
<evidence type="ECO:0000256" key="2">
    <source>
        <dbReference type="ARBA" id="ARBA00009530"/>
    </source>
</evidence>
<dbReference type="Proteomes" id="UP000285624">
    <property type="component" value="Unassembled WGS sequence"/>
</dbReference>
<evidence type="ECO:0000313" key="11">
    <source>
        <dbReference type="Proteomes" id="UP000285883"/>
    </source>
</evidence>
<protein>
    <submittedName>
        <fullName evidence="8">Uncharacterized protein</fullName>
    </submittedName>
</protein>
<evidence type="ECO:0000256" key="6">
    <source>
        <dbReference type="SAM" id="Phobius"/>
    </source>
</evidence>
<dbReference type="EMBL" id="MAYM02002042">
    <property type="protein sequence ID" value="RLN06032.1"/>
    <property type="molecule type" value="Genomic_DNA"/>
</dbReference>
<comment type="subcellular location">
    <subcellularLocation>
        <location evidence="1">Membrane</location>
    </subcellularLocation>
</comment>
<feature type="transmembrane region" description="Helical" evidence="6">
    <location>
        <begin position="77"/>
        <end position="101"/>
    </location>
</feature>
<name>A0A3R7IFL6_9STRA</name>
<evidence type="ECO:0000256" key="4">
    <source>
        <dbReference type="ARBA" id="ARBA00022989"/>
    </source>
</evidence>
<accession>A0A3R7IFL6</accession>
<reference evidence="7" key="1">
    <citation type="journal article" date="2015" name="Genom Data">
        <title>Genome sequences of six Phytophthora species associated with forests in New Zealand.</title>
        <authorList>
            <person name="Studholme D.J."/>
            <person name="McDougal R.L."/>
            <person name="Sambles C."/>
            <person name="Hansen E."/>
            <person name="Hardy G."/>
            <person name="Grant M."/>
            <person name="Ganley R.J."/>
            <person name="Williams N.M."/>
        </authorList>
    </citation>
    <scope>NUCLEOTIDE SEQUENCE</scope>
    <source>
        <strain evidence="7">NZFS 3630</strain>
    </source>
</reference>
<feature type="transmembrane region" description="Helical" evidence="6">
    <location>
        <begin position="113"/>
        <end position="132"/>
    </location>
</feature>
<gene>
    <name evidence="8" type="ORF">BBI17_009281</name>
    <name evidence="9" type="ORF">BBO99_00008798</name>
    <name evidence="7" type="ORF">JM18_009392</name>
</gene>